<sequence length="76" mass="8667">MTSRFTVSKTEKNLLANDASAECRYGSTGRGSASGYEDADFHDSRLRRLPRQVAEDFMHNIEMMTYDVMLQARTEV</sequence>
<protein>
    <submittedName>
        <fullName evidence="1">Uncharacterized protein</fullName>
    </submittedName>
</protein>
<reference evidence="1 2" key="1">
    <citation type="journal article" date="2023" name="Arcadia Sci">
        <title>De novo assembly of a long-read Amblyomma americanum tick genome.</title>
        <authorList>
            <person name="Chou S."/>
            <person name="Poskanzer K.E."/>
            <person name="Rollins M."/>
            <person name="Thuy-Boun P.S."/>
        </authorList>
    </citation>
    <scope>NUCLEOTIDE SEQUENCE [LARGE SCALE GENOMIC DNA]</scope>
    <source>
        <strain evidence="1">F_SG_1</strain>
        <tissue evidence="1">Salivary glands</tissue>
    </source>
</reference>
<evidence type="ECO:0000313" key="2">
    <source>
        <dbReference type="Proteomes" id="UP001321473"/>
    </source>
</evidence>
<comment type="caution">
    <text evidence="1">The sequence shown here is derived from an EMBL/GenBank/DDBJ whole genome shotgun (WGS) entry which is preliminary data.</text>
</comment>
<gene>
    <name evidence="1" type="ORF">V5799_013596</name>
</gene>
<proteinExistence type="predicted"/>
<accession>A0AAQ4E5H6</accession>
<evidence type="ECO:0000313" key="1">
    <source>
        <dbReference type="EMBL" id="KAK8769939.1"/>
    </source>
</evidence>
<name>A0AAQ4E5H6_AMBAM</name>
<dbReference type="Proteomes" id="UP001321473">
    <property type="component" value="Unassembled WGS sequence"/>
</dbReference>
<dbReference type="EMBL" id="JARKHS020021861">
    <property type="protein sequence ID" value="KAK8769939.1"/>
    <property type="molecule type" value="Genomic_DNA"/>
</dbReference>
<dbReference type="AlphaFoldDB" id="A0AAQ4E5H6"/>
<keyword evidence="2" id="KW-1185">Reference proteome</keyword>
<organism evidence="1 2">
    <name type="scientific">Amblyomma americanum</name>
    <name type="common">Lone star tick</name>
    <dbReference type="NCBI Taxonomy" id="6943"/>
    <lineage>
        <taxon>Eukaryota</taxon>
        <taxon>Metazoa</taxon>
        <taxon>Ecdysozoa</taxon>
        <taxon>Arthropoda</taxon>
        <taxon>Chelicerata</taxon>
        <taxon>Arachnida</taxon>
        <taxon>Acari</taxon>
        <taxon>Parasitiformes</taxon>
        <taxon>Ixodida</taxon>
        <taxon>Ixodoidea</taxon>
        <taxon>Ixodidae</taxon>
        <taxon>Amblyomminae</taxon>
        <taxon>Amblyomma</taxon>
    </lineage>
</organism>